<dbReference type="Gene3D" id="1.10.287.1490">
    <property type="match status" value="1"/>
</dbReference>
<dbReference type="OrthoDB" id="2020852at2759"/>
<evidence type="ECO:0000256" key="2">
    <source>
        <dbReference type="ARBA" id="ARBA00022490"/>
    </source>
</evidence>
<feature type="compositionally biased region" description="Basic and acidic residues" evidence="6">
    <location>
        <begin position="131"/>
        <end position="142"/>
    </location>
</feature>
<feature type="compositionally biased region" description="Basic and acidic residues" evidence="6">
    <location>
        <begin position="304"/>
        <end position="320"/>
    </location>
</feature>
<feature type="compositionally biased region" description="Basic and acidic residues" evidence="6">
    <location>
        <begin position="1034"/>
        <end position="1051"/>
    </location>
</feature>
<dbReference type="PANTHER" id="PTHR18861:SF0">
    <property type="entry name" value="BRUCHPILOT, ISOFORM J"/>
    <property type="match status" value="1"/>
</dbReference>
<evidence type="ECO:0000313" key="7">
    <source>
        <dbReference type="EMBL" id="EIW75087.1"/>
    </source>
</evidence>
<dbReference type="KEGG" id="cput:CONPUDRAFT_169516"/>
<feature type="region of interest" description="Disordered" evidence="6">
    <location>
        <begin position="1389"/>
        <end position="1408"/>
    </location>
</feature>
<comment type="subcellular location">
    <subcellularLocation>
        <location evidence="1">Cytoplasm</location>
        <location evidence="1">Cytoskeleton</location>
    </subcellularLocation>
</comment>
<proteinExistence type="predicted"/>
<feature type="compositionally biased region" description="Low complexity" evidence="6">
    <location>
        <begin position="272"/>
        <end position="281"/>
    </location>
</feature>
<dbReference type="RefSeq" id="XP_007774522.1">
    <property type="nucleotide sequence ID" value="XM_007776332.1"/>
</dbReference>
<feature type="coiled-coil region" evidence="5">
    <location>
        <begin position="1173"/>
        <end position="1242"/>
    </location>
</feature>
<organism evidence="7 8">
    <name type="scientific">Coniophora puteana (strain RWD-64-598)</name>
    <name type="common">Brown rot fungus</name>
    <dbReference type="NCBI Taxonomy" id="741705"/>
    <lineage>
        <taxon>Eukaryota</taxon>
        <taxon>Fungi</taxon>
        <taxon>Dikarya</taxon>
        <taxon>Basidiomycota</taxon>
        <taxon>Agaricomycotina</taxon>
        <taxon>Agaricomycetes</taxon>
        <taxon>Agaricomycetidae</taxon>
        <taxon>Boletales</taxon>
        <taxon>Coniophorineae</taxon>
        <taxon>Coniophoraceae</taxon>
        <taxon>Coniophora</taxon>
    </lineage>
</organism>
<feature type="coiled-coil region" evidence="5">
    <location>
        <begin position="818"/>
        <end position="926"/>
    </location>
</feature>
<feature type="compositionally biased region" description="Polar residues" evidence="6">
    <location>
        <begin position="449"/>
        <end position="459"/>
    </location>
</feature>
<feature type="compositionally biased region" description="Low complexity" evidence="6">
    <location>
        <begin position="226"/>
        <end position="255"/>
    </location>
</feature>
<dbReference type="OMA" id="GWLRYAT"/>
<feature type="region of interest" description="Disordered" evidence="6">
    <location>
        <begin position="558"/>
        <end position="580"/>
    </location>
</feature>
<gene>
    <name evidence="7" type="ORF">CONPUDRAFT_169516</name>
</gene>
<sequence>MAMLETPSRIWRRIEAADGDELPSLPSLPAFDQTQAPPSESEESSTDDNDNDDHNNHLLPVHSTPAPSSHGNTATFRLPPSSASSTARFASSIGSRSLAARSSASSTSRGMPRSVYDSFDISVIPSQPHRSPTESEEHDLDRSNNSVPELHLPPEEDDVEERELSLTDALEPLSRSNSPPLPLPLPQQVPSSKRTYDYSVSLRTEPKASPFDKFRNVAMRRPVIGRTRTPSLSRTTPSPASSPANSTPRSALTAPPRSPSPTPAARVPLPRSATASPAASSFNNVTIQGPAELSMTEGLPDALNHLHEDLETDEDRHAEGETQADDEMQREEEGQTEDERQTEDPSEPSQQQTDSHEPTFSSNSDPSYPPYNRSIASPYARSNASPALARSPALSNANASPAFARSPAPSTAVPSPGGTPASIVTPRPRPRFNIPAMRSELDSDEHAEQTTSNEEQLTPHTRRRSFLLSVINSTARPRMKFPTPHHRRISGIGLEASEALHETEEDEEEGEEGEDAGPVVDANETPSVPMRTLPGITPKPALRRARFSAPITQAYIPENTMDGVGAGGRDSPVHSDQDRNSFVSTASSHDLTTHPRANTSYDPALGLGERGGVGRFDAARLNSYLHGLNKRLQEENIALLERLRKFEDVKDGDAHMPRLSLDNASVASASSRKRRISAGGALGDVEETSAEGWAEEKRELEEMAEELAKEADKLAGEKEDAEKDLEDERAARARDKERWKERMLEVENGVADIIGGLEGQVKGAAEKLKAAEEEREALVKAADKEIAKAGSERDIALHRAEKAEEALSGNRGELGGSLREANGLVGKLQSELSEANAQVKTLDGELKSADNKIEDLEAQLKHHQSDAVRTTNDLRSQLEDAEIELAGSAKKVSSLERELTLKQRSMEHLQTELQAMSDELEGLRSGMGKGAQEAASELRDLRAYVVDADAAADVAAQQIEALEGQLTDAEQRLHAAEAECEGALERADMREREAEREKEAARQVEAALEAAEHKMRADEDALVDLRGRLTSLEREREREREVSRVLREQNHTRGSSPDMEDALEAELDEANHEIARLNALMQQSPARRAIDKAKDVKIDILERERDELLERLKTFRGNAMDAAAFTPQKPMNMSGMSPLHRHVLNVSLKAPKTPGGPLKDLTWLNATTNDPSVSPLLAEIARLQTELDRANENIDDKLDKLEDAGLGVIGLTRNLEDARTQIAALESEVNRLKRREERRARRLARLHCRKCLVKVDGASIERIMNPDESSFELSYADLPASTSPAAAKKAAEDALTAELQAVNVQLRDLQKEWQREKEELLGENAVLQDAAERLNNQVRTAMKRAASIEKASLKTKESQSELDKARDVIAELEAGLQAERTRLRQLSAEQDRVQRQRSGVSRQLDRTEADIDEVRRQLTKAKEENKQLENELRYSIKEVATPKTC</sequence>
<feature type="compositionally biased region" description="Basic and acidic residues" evidence="6">
    <location>
        <begin position="331"/>
        <end position="343"/>
    </location>
</feature>
<evidence type="ECO:0000256" key="4">
    <source>
        <dbReference type="ARBA" id="ARBA00023212"/>
    </source>
</evidence>
<reference evidence="8" key="1">
    <citation type="journal article" date="2012" name="Science">
        <title>The Paleozoic origin of enzymatic lignin decomposition reconstructed from 31 fungal genomes.</title>
        <authorList>
            <person name="Floudas D."/>
            <person name="Binder M."/>
            <person name="Riley R."/>
            <person name="Barry K."/>
            <person name="Blanchette R.A."/>
            <person name="Henrissat B."/>
            <person name="Martinez A.T."/>
            <person name="Otillar R."/>
            <person name="Spatafora J.W."/>
            <person name="Yadav J.S."/>
            <person name="Aerts A."/>
            <person name="Benoit I."/>
            <person name="Boyd A."/>
            <person name="Carlson A."/>
            <person name="Copeland A."/>
            <person name="Coutinho P.M."/>
            <person name="de Vries R.P."/>
            <person name="Ferreira P."/>
            <person name="Findley K."/>
            <person name="Foster B."/>
            <person name="Gaskell J."/>
            <person name="Glotzer D."/>
            <person name="Gorecki P."/>
            <person name="Heitman J."/>
            <person name="Hesse C."/>
            <person name="Hori C."/>
            <person name="Igarashi K."/>
            <person name="Jurgens J.A."/>
            <person name="Kallen N."/>
            <person name="Kersten P."/>
            <person name="Kohler A."/>
            <person name="Kuees U."/>
            <person name="Kumar T.K.A."/>
            <person name="Kuo A."/>
            <person name="LaButti K."/>
            <person name="Larrondo L.F."/>
            <person name="Lindquist E."/>
            <person name="Ling A."/>
            <person name="Lombard V."/>
            <person name="Lucas S."/>
            <person name="Lundell T."/>
            <person name="Martin R."/>
            <person name="McLaughlin D.J."/>
            <person name="Morgenstern I."/>
            <person name="Morin E."/>
            <person name="Murat C."/>
            <person name="Nagy L.G."/>
            <person name="Nolan M."/>
            <person name="Ohm R.A."/>
            <person name="Patyshakuliyeva A."/>
            <person name="Rokas A."/>
            <person name="Ruiz-Duenas F.J."/>
            <person name="Sabat G."/>
            <person name="Salamov A."/>
            <person name="Samejima M."/>
            <person name="Schmutz J."/>
            <person name="Slot J.C."/>
            <person name="St John F."/>
            <person name="Stenlid J."/>
            <person name="Sun H."/>
            <person name="Sun S."/>
            <person name="Syed K."/>
            <person name="Tsang A."/>
            <person name="Wiebenga A."/>
            <person name="Young D."/>
            <person name="Pisabarro A."/>
            <person name="Eastwood D.C."/>
            <person name="Martin F."/>
            <person name="Cullen D."/>
            <person name="Grigoriev I.V."/>
            <person name="Hibbett D.S."/>
        </authorList>
    </citation>
    <scope>NUCLEOTIDE SEQUENCE [LARGE SCALE GENOMIC DNA]</scope>
    <source>
        <strain evidence="8">RWD-64-598 SS2</strain>
    </source>
</reference>
<feature type="region of interest" description="Disordered" evidence="6">
    <location>
        <begin position="499"/>
        <end position="538"/>
    </location>
</feature>
<feature type="compositionally biased region" description="Basic and acidic residues" evidence="6">
    <location>
        <begin position="204"/>
        <end position="215"/>
    </location>
</feature>
<feature type="region of interest" description="Disordered" evidence="6">
    <location>
        <begin position="665"/>
        <end position="693"/>
    </location>
</feature>
<accession>A0A5M3M7R9</accession>
<feature type="region of interest" description="Disordered" evidence="6">
    <location>
        <begin position="712"/>
        <end position="736"/>
    </location>
</feature>
<protein>
    <submittedName>
        <fullName evidence="7">Uncharacterized protein</fullName>
    </submittedName>
</protein>
<feature type="compositionally biased region" description="Low complexity" evidence="6">
    <location>
        <begin position="81"/>
        <end position="114"/>
    </location>
</feature>
<feature type="region of interest" description="Disordered" evidence="6">
    <location>
        <begin position="1034"/>
        <end position="1060"/>
    </location>
</feature>
<feature type="compositionally biased region" description="Acidic residues" evidence="6">
    <location>
        <begin position="40"/>
        <end position="51"/>
    </location>
</feature>
<evidence type="ECO:0000256" key="5">
    <source>
        <dbReference type="SAM" id="Coils"/>
    </source>
</evidence>
<feature type="compositionally biased region" description="Basic and acidic residues" evidence="6">
    <location>
        <begin position="439"/>
        <end position="448"/>
    </location>
</feature>
<feature type="compositionally biased region" description="Low complexity" evidence="6">
    <location>
        <begin position="361"/>
        <end position="412"/>
    </location>
</feature>
<feature type="compositionally biased region" description="Acidic residues" evidence="6">
    <location>
        <begin position="503"/>
        <end position="515"/>
    </location>
</feature>
<evidence type="ECO:0000313" key="8">
    <source>
        <dbReference type="Proteomes" id="UP000053558"/>
    </source>
</evidence>
<evidence type="ECO:0000256" key="3">
    <source>
        <dbReference type="ARBA" id="ARBA00023054"/>
    </source>
</evidence>
<dbReference type="Proteomes" id="UP000053558">
    <property type="component" value="Unassembled WGS sequence"/>
</dbReference>
<name>A0A5M3M7R9_CONPW</name>
<dbReference type="EMBL" id="JH711589">
    <property type="protein sequence ID" value="EIW75087.1"/>
    <property type="molecule type" value="Genomic_DNA"/>
</dbReference>
<keyword evidence="3 5" id="KW-0175">Coiled coil</keyword>
<feature type="compositionally biased region" description="Polar residues" evidence="6">
    <location>
        <begin position="65"/>
        <end position="75"/>
    </location>
</feature>
<keyword evidence="8" id="KW-1185">Reference proteome</keyword>
<dbReference type="GO" id="GO:0005856">
    <property type="term" value="C:cytoskeleton"/>
    <property type="evidence" value="ECO:0007669"/>
    <property type="project" value="UniProtKB-SubCell"/>
</dbReference>
<comment type="caution">
    <text evidence="7">The sequence shown here is derived from an EMBL/GenBank/DDBJ whole genome shotgun (WGS) entry which is preliminary data.</text>
</comment>
<evidence type="ECO:0000256" key="6">
    <source>
        <dbReference type="SAM" id="MobiDB-lite"/>
    </source>
</evidence>
<dbReference type="GeneID" id="19206248"/>
<evidence type="ECO:0000256" key="1">
    <source>
        <dbReference type="ARBA" id="ARBA00004245"/>
    </source>
</evidence>
<keyword evidence="4" id="KW-0206">Cytoskeleton</keyword>
<dbReference type="PANTHER" id="PTHR18861">
    <property type="entry name" value="ELKS/RAB6-INTERACTING/CAST PROTEIN"/>
    <property type="match status" value="1"/>
</dbReference>
<feature type="region of interest" description="Disordered" evidence="6">
    <location>
        <begin position="15"/>
        <end position="464"/>
    </location>
</feature>
<keyword evidence="2" id="KW-0963">Cytoplasm</keyword>